<dbReference type="NCBIfam" id="NF033540">
    <property type="entry name" value="transpos_IS701"/>
    <property type="match status" value="1"/>
</dbReference>
<dbReference type="PANTHER" id="PTHR33627">
    <property type="entry name" value="TRANSPOSASE"/>
    <property type="match status" value="1"/>
</dbReference>
<dbReference type="InterPro" id="IPR012337">
    <property type="entry name" value="RNaseH-like_sf"/>
</dbReference>
<proteinExistence type="predicted"/>
<feature type="domain" description="Transposase IS701-like DDE" evidence="2">
    <location>
        <begin position="2"/>
        <end position="232"/>
    </location>
</feature>
<dbReference type="PANTHER" id="PTHR33627:SF1">
    <property type="entry name" value="TRANSPOSASE"/>
    <property type="match status" value="1"/>
</dbReference>
<evidence type="ECO:0000259" key="2">
    <source>
        <dbReference type="Pfam" id="PF13546"/>
    </source>
</evidence>
<evidence type="ECO:0000313" key="3">
    <source>
        <dbReference type="EMBL" id="SDK65680.1"/>
    </source>
</evidence>
<dbReference type="EMBL" id="FNEE01000018">
    <property type="protein sequence ID" value="SDK65680.1"/>
    <property type="molecule type" value="Genomic_DNA"/>
</dbReference>
<keyword evidence="3" id="KW-0540">Nuclease</keyword>
<dbReference type="Pfam" id="PF13546">
    <property type="entry name" value="DDE_5"/>
    <property type="match status" value="1"/>
</dbReference>
<dbReference type="AlphaFoldDB" id="A0A1G9DPC5"/>
<dbReference type="GO" id="GO:0004519">
    <property type="term" value="F:endonuclease activity"/>
    <property type="evidence" value="ECO:0007669"/>
    <property type="project" value="UniProtKB-KW"/>
</dbReference>
<dbReference type="InterPro" id="IPR038721">
    <property type="entry name" value="IS701-like_DDE_dom"/>
</dbReference>
<dbReference type="SUPFAM" id="SSF53098">
    <property type="entry name" value="Ribonuclease H-like"/>
    <property type="match status" value="1"/>
</dbReference>
<reference evidence="4" key="1">
    <citation type="submission" date="2016-10" db="EMBL/GenBank/DDBJ databases">
        <authorList>
            <person name="Varghese N."/>
            <person name="Submissions S."/>
        </authorList>
    </citation>
    <scope>NUCLEOTIDE SEQUENCE [LARGE SCALE GENOMIC DNA]</scope>
    <source>
        <strain evidence="4">CGMCC 1.11022</strain>
    </source>
</reference>
<keyword evidence="3" id="KW-0255">Endonuclease</keyword>
<evidence type="ECO:0000256" key="1">
    <source>
        <dbReference type="SAM" id="MobiDB-lite"/>
    </source>
</evidence>
<evidence type="ECO:0000313" key="4">
    <source>
        <dbReference type="Proteomes" id="UP000198894"/>
    </source>
</evidence>
<organism evidence="3 4">
    <name type="scientific">Mesorhizobium muleiense</name>
    <dbReference type="NCBI Taxonomy" id="1004279"/>
    <lineage>
        <taxon>Bacteria</taxon>
        <taxon>Pseudomonadati</taxon>
        <taxon>Pseudomonadota</taxon>
        <taxon>Alphaproteobacteria</taxon>
        <taxon>Hyphomicrobiales</taxon>
        <taxon>Phyllobacteriaceae</taxon>
        <taxon>Mesorhizobium</taxon>
    </lineage>
</organism>
<gene>
    <name evidence="3" type="ORF">SAMN05428953_11883</name>
</gene>
<dbReference type="Proteomes" id="UP000198894">
    <property type="component" value="Unassembled WGS sequence"/>
</dbReference>
<protein>
    <submittedName>
        <fullName evidence="3">DDE superfamily endonuclease</fullName>
    </submittedName>
</protein>
<keyword evidence="4" id="KW-1185">Reference proteome</keyword>
<keyword evidence="3" id="KW-0378">Hydrolase</keyword>
<feature type="region of interest" description="Disordered" evidence="1">
    <location>
        <begin position="194"/>
        <end position="281"/>
    </location>
</feature>
<name>A0A1G9DPC5_9HYPH</name>
<accession>A0A1G9DPC5</accession>
<sequence>MPMERKSVEPLAAVTAPSRVAAKHQSLLHFVGQAPWSGAALLARVRDWVLPRIEQRGPIRAWIVDDTGFPKKGKHSVGVARQYCGQLGKQDNCQIAVSLSIANDAASLPIAYELYLPHSWAEDPEQRKKAKIPAEITFRTMPQIALEQIRTAKAEGVAPGVVLADAGYGADGGFRAGLSELGLTYVVGVQPTLSVWRPGESPLPPKPWSGRGRPPSRVAEPTITSRSRPRPWPRSLTPRPGARSPGAKEPTPSSIPASPPCACGRHPGTTIGPRLTPKSGS</sequence>
<dbReference type="InterPro" id="IPR039365">
    <property type="entry name" value="IS701-like"/>
</dbReference>